<feature type="region of interest" description="Disordered" evidence="1">
    <location>
        <begin position="1"/>
        <end position="24"/>
    </location>
</feature>
<reference evidence="2" key="1">
    <citation type="journal article" date="2012" name="PLoS ONE">
        <title>Gene sets for utilization of primary and secondary nutrition supplies in the distal gut of endangered iberian lynx.</title>
        <authorList>
            <person name="Alcaide M."/>
            <person name="Messina E."/>
            <person name="Richter M."/>
            <person name="Bargiela R."/>
            <person name="Peplies J."/>
            <person name="Huws S.A."/>
            <person name="Newbold C.J."/>
            <person name="Golyshin P.N."/>
            <person name="Simon M.A."/>
            <person name="Lopez G."/>
            <person name="Yakimov M.M."/>
            <person name="Ferrer M."/>
        </authorList>
    </citation>
    <scope>NUCLEOTIDE SEQUENCE</scope>
</reference>
<dbReference type="EMBL" id="AMCI01009065">
    <property type="protein sequence ID" value="EJW90068.1"/>
    <property type="molecule type" value="Genomic_DNA"/>
</dbReference>
<proteinExistence type="predicted"/>
<evidence type="ECO:0000313" key="2">
    <source>
        <dbReference type="EMBL" id="EJW90068.1"/>
    </source>
</evidence>
<dbReference type="AlphaFoldDB" id="J9F6J3"/>
<organism evidence="2">
    <name type="scientific">gut metagenome</name>
    <dbReference type="NCBI Taxonomy" id="749906"/>
    <lineage>
        <taxon>unclassified sequences</taxon>
        <taxon>metagenomes</taxon>
        <taxon>organismal metagenomes</taxon>
    </lineage>
</organism>
<comment type="caution">
    <text evidence="2">The sequence shown here is derived from an EMBL/GenBank/DDBJ whole genome shotgun (WGS) entry which is preliminary data.</text>
</comment>
<accession>J9F6J3</accession>
<sequence>MDIVAQTKKENKRYLPHTVSTKEG</sequence>
<feature type="non-terminal residue" evidence="2">
    <location>
        <position position="24"/>
    </location>
</feature>
<protein>
    <submittedName>
        <fullName evidence="2">Uncharacterized protein</fullName>
    </submittedName>
</protein>
<name>J9F6J3_9ZZZZ</name>
<gene>
    <name evidence="2" type="ORF">EVA_21825</name>
</gene>
<evidence type="ECO:0000256" key="1">
    <source>
        <dbReference type="SAM" id="MobiDB-lite"/>
    </source>
</evidence>